<proteinExistence type="predicted"/>
<evidence type="ECO:0000313" key="2">
    <source>
        <dbReference type="Proteomes" id="UP000291286"/>
    </source>
</evidence>
<gene>
    <name evidence="1" type="ORF">EA661_12110</name>
</gene>
<organism evidence="1 2">
    <name type="scientific">Pseudoxanthomonas winnipegensis</name>
    <dbReference type="NCBI Taxonomy" id="2480810"/>
    <lineage>
        <taxon>Bacteria</taxon>
        <taxon>Pseudomonadati</taxon>
        <taxon>Pseudomonadota</taxon>
        <taxon>Gammaproteobacteria</taxon>
        <taxon>Lysobacterales</taxon>
        <taxon>Lysobacteraceae</taxon>
        <taxon>Pseudoxanthomonas</taxon>
    </lineage>
</organism>
<sequence length="184" mass="20597">MLPLPDLMAAKKTPAKNAVAKARKDLSKAAKVVHAKPQRTYAPLIDLDQFSEEQLAELMVAAGDAPGRKTYFDYSEEQPFTRSGKKVYLEVGRGSQMFDYRDVNGVRTERTMVTVPPKLRDQLQDLTGEESPVITTAIIALASWACQELKRSKRRLVVATATDDLDPVRKQVRKAIVGRARKQR</sequence>
<protein>
    <submittedName>
        <fullName evidence="1">Uncharacterized protein</fullName>
    </submittedName>
</protein>
<accession>A0A4Q8LIM2</accession>
<dbReference type="RefSeq" id="WP_049420868.1">
    <property type="nucleotide sequence ID" value="NZ_SHMB01000004.1"/>
</dbReference>
<name>A0A4Q8LIM2_9GAMM</name>
<evidence type="ECO:0000313" key="1">
    <source>
        <dbReference type="EMBL" id="TAA29028.1"/>
    </source>
</evidence>
<dbReference type="AlphaFoldDB" id="A0A4Q8LIM2"/>
<dbReference type="EMBL" id="SHMB01000004">
    <property type="protein sequence ID" value="TAA29028.1"/>
    <property type="molecule type" value="Genomic_DNA"/>
</dbReference>
<dbReference type="Proteomes" id="UP000291286">
    <property type="component" value="Unassembled WGS sequence"/>
</dbReference>
<reference evidence="1 2" key="1">
    <citation type="submission" date="2019-02" db="EMBL/GenBank/DDBJ databases">
        <title>WGS of Pseudoxanthomonas species novum from clinical isolates.</title>
        <authorList>
            <person name="Bernier A.-M."/>
            <person name="Bernard K."/>
            <person name="Vachon A."/>
        </authorList>
    </citation>
    <scope>NUCLEOTIDE SEQUENCE [LARGE SCALE GENOMIC DNA]</scope>
    <source>
        <strain evidence="1 2">NML171202</strain>
    </source>
</reference>
<comment type="caution">
    <text evidence="1">The sequence shown here is derived from an EMBL/GenBank/DDBJ whole genome shotgun (WGS) entry which is preliminary data.</text>
</comment>